<evidence type="ECO:0000313" key="3">
    <source>
        <dbReference type="Proteomes" id="UP000009172"/>
    </source>
</evidence>
<organism evidence="2 3">
    <name type="scientific">Trichophyton tonsurans (strain CBS 112818)</name>
    <name type="common">Scalp ringworm fungus</name>
    <dbReference type="NCBI Taxonomy" id="647933"/>
    <lineage>
        <taxon>Eukaryota</taxon>
        <taxon>Fungi</taxon>
        <taxon>Dikarya</taxon>
        <taxon>Ascomycota</taxon>
        <taxon>Pezizomycotina</taxon>
        <taxon>Eurotiomycetes</taxon>
        <taxon>Eurotiomycetidae</taxon>
        <taxon>Onygenales</taxon>
        <taxon>Arthrodermataceae</taxon>
        <taxon>Trichophyton</taxon>
    </lineage>
</organism>
<reference evidence="3" key="1">
    <citation type="journal article" date="2012" name="MBio">
        <title>Comparative genome analysis of Trichophyton rubrum and related dermatophytes reveals candidate genes involved in infection.</title>
        <authorList>
            <person name="Martinez D.A."/>
            <person name="Oliver B.G."/>
            <person name="Graeser Y."/>
            <person name="Goldberg J.M."/>
            <person name="Li W."/>
            <person name="Martinez-Rossi N.M."/>
            <person name="Monod M."/>
            <person name="Shelest E."/>
            <person name="Barton R.C."/>
            <person name="Birch E."/>
            <person name="Brakhage A.A."/>
            <person name="Chen Z."/>
            <person name="Gurr S.J."/>
            <person name="Heiman D."/>
            <person name="Heitman J."/>
            <person name="Kosti I."/>
            <person name="Rossi A."/>
            <person name="Saif S."/>
            <person name="Samalova M."/>
            <person name="Saunders C.W."/>
            <person name="Shea T."/>
            <person name="Summerbell R.C."/>
            <person name="Xu J."/>
            <person name="Young S."/>
            <person name="Zeng Q."/>
            <person name="Birren B.W."/>
            <person name="Cuomo C.A."/>
            <person name="White T.C."/>
        </authorList>
    </citation>
    <scope>NUCLEOTIDE SEQUENCE [LARGE SCALE GENOMIC DNA]</scope>
    <source>
        <strain evidence="3">CBS 112818</strain>
    </source>
</reference>
<feature type="compositionally biased region" description="Basic and acidic residues" evidence="1">
    <location>
        <begin position="50"/>
        <end position="65"/>
    </location>
</feature>
<name>F2RV49_TRIT1</name>
<gene>
    <name evidence="2" type="ORF">TESG_02591</name>
</gene>
<evidence type="ECO:0000313" key="2">
    <source>
        <dbReference type="EMBL" id="EGD95097.1"/>
    </source>
</evidence>
<sequence length="173" mass="18725">MMTTTTAKMKMKTKITMQPTKREVGCPPFLGPPDEAQRSQAKLADQSEAAEPRERTNVLKRRPELVKAPPLSPRKVSAKGPQFKPQAPSQGCGPDKVSVSRSASPGRKARQVTRHGGLAAATRLDVGIRAVTLDRHGTSTSMSTGSKGQDVMCTKHSHAVCGEEQGRFVLHDW</sequence>
<accession>F2RV49</accession>
<dbReference type="Proteomes" id="UP000009172">
    <property type="component" value="Unassembled WGS sequence"/>
</dbReference>
<dbReference type="AlphaFoldDB" id="F2RV49"/>
<feature type="compositionally biased region" description="Low complexity" evidence="1">
    <location>
        <begin position="1"/>
        <end position="19"/>
    </location>
</feature>
<keyword evidence="3" id="KW-1185">Reference proteome</keyword>
<dbReference type="HOGENOM" id="CLU_1548731_0_0_1"/>
<feature type="region of interest" description="Disordered" evidence="1">
    <location>
        <begin position="1"/>
        <end position="115"/>
    </location>
</feature>
<evidence type="ECO:0000256" key="1">
    <source>
        <dbReference type="SAM" id="MobiDB-lite"/>
    </source>
</evidence>
<protein>
    <submittedName>
        <fullName evidence="2">Uncharacterized protein</fullName>
    </submittedName>
</protein>
<dbReference type="EMBL" id="GG698486">
    <property type="protein sequence ID" value="EGD95097.1"/>
    <property type="molecule type" value="Genomic_DNA"/>
</dbReference>
<proteinExistence type="predicted"/>